<proteinExistence type="predicted"/>
<keyword evidence="2" id="KW-1185">Reference proteome</keyword>
<reference evidence="1" key="1">
    <citation type="journal article" date="2023" name="Science">
        <title>Elucidation of the pathway for biosynthesis of saponin adjuvants from the soapbark tree.</title>
        <authorList>
            <person name="Reed J."/>
            <person name="Orme A."/>
            <person name="El-Demerdash A."/>
            <person name="Owen C."/>
            <person name="Martin L.B.B."/>
            <person name="Misra R.C."/>
            <person name="Kikuchi S."/>
            <person name="Rejzek M."/>
            <person name="Martin A.C."/>
            <person name="Harkess A."/>
            <person name="Leebens-Mack J."/>
            <person name="Louveau T."/>
            <person name="Stephenson M.J."/>
            <person name="Osbourn A."/>
        </authorList>
    </citation>
    <scope>NUCLEOTIDE SEQUENCE</scope>
    <source>
        <strain evidence="1">S10</strain>
    </source>
</reference>
<organism evidence="1 2">
    <name type="scientific">Quillaja saponaria</name>
    <name type="common">Soap bark tree</name>
    <dbReference type="NCBI Taxonomy" id="32244"/>
    <lineage>
        <taxon>Eukaryota</taxon>
        <taxon>Viridiplantae</taxon>
        <taxon>Streptophyta</taxon>
        <taxon>Embryophyta</taxon>
        <taxon>Tracheophyta</taxon>
        <taxon>Spermatophyta</taxon>
        <taxon>Magnoliopsida</taxon>
        <taxon>eudicotyledons</taxon>
        <taxon>Gunneridae</taxon>
        <taxon>Pentapetalae</taxon>
        <taxon>rosids</taxon>
        <taxon>fabids</taxon>
        <taxon>Fabales</taxon>
        <taxon>Quillajaceae</taxon>
        <taxon>Quillaja</taxon>
    </lineage>
</organism>
<dbReference type="KEGG" id="qsa:O6P43_027029"/>
<gene>
    <name evidence="1" type="ORF">O6P43_027029</name>
</gene>
<protein>
    <submittedName>
        <fullName evidence="1">Uncharacterized protein</fullName>
    </submittedName>
</protein>
<dbReference type="EMBL" id="JARAOO010000011">
    <property type="protein sequence ID" value="KAJ7950903.1"/>
    <property type="molecule type" value="Genomic_DNA"/>
</dbReference>
<sequence>MVEAMMEVYERVESKGSFDRSNYRCTHGQLIPSFQNVLIFFSIFTNKVSGLQQWCCSHTFTNFHCQK</sequence>
<accession>A0AAD7L416</accession>
<evidence type="ECO:0000313" key="1">
    <source>
        <dbReference type="EMBL" id="KAJ7950903.1"/>
    </source>
</evidence>
<name>A0AAD7L416_QUISA</name>
<evidence type="ECO:0000313" key="2">
    <source>
        <dbReference type="Proteomes" id="UP001163823"/>
    </source>
</evidence>
<dbReference type="AlphaFoldDB" id="A0AAD7L416"/>
<comment type="caution">
    <text evidence="1">The sequence shown here is derived from an EMBL/GenBank/DDBJ whole genome shotgun (WGS) entry which is preliminary data.</text>
</comment>
<dbReference type="Proteomes" id="UP001163823">
    <property type="component" value="Chromosome 11"/>
</dbReference>